<dbReference type="AlphaFoldDB" id="A0A0G2IW20"/>
<comment type="caution">
    <text evidence="1">The sequence shown here is derived from an EMBL/GenBank/DDBJ whole genome shotgun (WGS) entry which is preliminary data.</text>
</comment>
<dbReference type="PATRIC" id="fig|1604020.3.peg.1190"/>
<name>A0A0G2IW20_9SYNE</name>
<dbReference type="PANTHER" id="PTHR46737:SF2">
    <property type="entry name" value="OS02G0827600 PROTEIN"/>
    <property type="match status" value="1"/>
</dbReference>
<evidence type="ECO:0000313" key="1">
    <source>
        <dbReference type="EMBL" id="KKZ11802.1"/>
    </source>
</evidence>
<sequence>MDVRFREFDPFNCWIWIRLAEPLTEAEKPYLTEVFDSWYYLGKLGGFNAENLQVHEEGADISWMNYTQEQDKASLVSVMHNMGDLETQAAWCRIWVDLGTSDALALDVLINALKTLDHDVVRVEEVVIGGINSDWPVEEHPESFVADGQPWPR</sequence>
<dbReference type="Pfam" id="PF12049">
    <property type="entry name" value="DUF3531"/>
    <property type="match status" value="1"/>
</dbReference>
<organism evidence="1 2">
    <name type="scientific">Candidatus Synechococcus spongiarum SP3</name>
    <dbReference type="NCBI Taxonomy" id="1604020"/>
    <lineage>
        <taxon>Bacteria</taxon>
        <taxon>Bacillati</taxon>
        <taxon>Cyanobacteriota</taxon>
        <taxon>Cyanophyceae</taxon>
        <taxon>Synechococcales</taxon>
        <taxon>Synechococcaceae</taxon>
        <taxon>Synechococcus</taxon>
    </lineage>
</organism>
<gene>
    <name evidence="1" type="ORF">TE42_06990</name>
</gene>
<dbReference type="Proteomes" id="UP000035067">
    <property type="component" value="Unassembled WGS sequence"/>
</dbReference>
<proteinExistence type="predicted"/>
<protein>
    <recommendedName>
        <fullName evidence="3">DUF3531 domain-containing protein</fullName>
    </recommendedName>
</protein>
<reference evidence="1 2" key="1">
    <citation type="submission" date="2015-01" db="EMBL/GenBank/DDBJ databases">
        <title>Lifestyle Evolution in Cyanobacterial Symbionts of Sponges.</title>
        <authorList>
            <person name="Burgsdorf I."/>
            <person name="Slaby B.M."/>
            <person name="Handley K.M."/>
            <person name="Haber M."/>
            <person name="Blom J."/>
            <person name="Marshall C.W."/>
            <person name="Gilbert J.A."/>
            <person name="Hentschel U."/>
            <person name="Steindler L."/>
        </authorList>
    </citation>
    <scope>NUCLEOTIDE SEQUENCE [LARGE SCALE GENOMIC DNA]</scope>
    <source>
        <strain evidence="1">SP3</strain>
    </source>
</reference>
<evidence type="ECO:0000313" key="2">
    <source>
        <dbReference type="Proteomes" id="UP000035067"/>
    </source>
</evidence>
<dbReference type="EMBL" id="JXQG01000040">
    <property type="protein sequence ID" value="KKZ11802.1"/>
    <property type="molecule type" value="Genomic_DNA"/>
</dbReference>
<accession>A0A0G2IW20</accession>
<dbReference type="PANTHER" id="PTHR46737">
    <property type="entry name" value="OS02G0827600 PROTEIN"/>
    <property type="match status" value="1"/>
</dbReference>
<dbReference type="InterPro" id="IPR021920">
    <property type="entry name" value="DUF3531"/>
</dbReference>
<evidence type="ECO:0008006" key="3">
    <source>
        <dbReference type="Google" id="ProtNLM"/>
    </source>
</evidence>